<dbReference type="EMBL" id="VBQZ03000133">
    <property type="protein sequence ID" value="MXQ95368.1"/>
    <property type="molecule type" value="Genomic_DNA"/>
</dbReference>
<name>A0A6B0RYX3_9CETA</name>
<dbReference type="AlphaFoldDB" id="A0A6B0RYX3"/>
<evidence type="ECO:0000313" key="2">
    <source>
        <dbReference type="Proteomes" id="UP000322234"/>
    </source>
</evidence>
<dbReference type="Proteomes" id="UP000322234">
    <property type="component" value="Unassembled WGS sequence"/>
</dbReference>
<keyword evidence="2" id="KW-1185">Reference proteome</keyword>
<proteinExistence type="predicted"/>
<protein>
    <submittedName>
        <fullName evidence="1">Uncharacterized protein</fullName>
    </submittedName>
</protein>
<reference evidence="1" key="1">
    <citation type="submission" date="2019-10" db="EMBL/GenBank/DDBJ databases">
        <title>The sequence and de novo assembly of the wild yak genome.</title>
        <authorList>
            <person name="Liu Y."/>
        </authorList>
    </citation>
    <scope>NUCLEOTIDE SEQUENCE [LARGE SCALE GENOMIC DNA]</scope>
    <source>
        <strain evidence="1">WY2019</strain>
    </source>
</reference>
<evidence type="ECO:0000313" key="1">
    <source>
        <dbReference type="EMBL" id="MXQ95368.1"/>
    </source>
</evidence>
<organism evidence="1 2">
    <name type="scientific">Bos mutus</name>
    <name type="common">wild yak</name>
    <dbReference type="NCBI Taxonomy" id="72004"/>
    <lineage>
        <taxon>Eukaryota</taxon>
        <taxon>Metazoa</taxon>
        <taxon>Chordata</taxon>
        <taxon>Craniata</taxon>
        <taxon>Vertebrata</taxon>
        <taxon>Euteleostomi</taxon>
        <taxon>Mammalia</taxon>
        <taxon>Eutheria</taxon>
        <taxon>Laurasiatheria</taxon>
        <taxon>Artiodactyla</taxon>
        <taxon>Ruminantia</taxon>
        <taxon>Pecora</taxon>
        <taxon>Bovidae</taxon>
        <taxon>Bovinae</taxon>
        <taxon>Bos</taxon>
    </lineage>
</organism>
<gene>
    <name evidence="1" type="ORF">E5288_WYG013173</name>
</gene>
<sequence length="236" mass="26350">MEKMLKHQEGSENFKRVTTTKQRSNKVKFPHLLMLILVLEGFPEKIGMGFVLKLENAEAEAIGTGRRGEMSTAGRIQLCLRLGFERRHSEEGMTSAYKAESERFHQEISSEDLWSPSIVQNPSKGNQICGTGHPCPVKGTEVLESSQGNINRFDEICEMLQTLQLHSLSKTLKAGHISSLISLLIEPDSGSDLESNVTLEALFQVTCDLEHWVLGNEVKKKKENMGKEPKECNPGL</sequence>
<accession>A0A6B0RYX3</accession>
<comment type="caution">
    <text evidence="1">The sequence shown here is derived from an EMBL/GenBank/DDBJ whole genome shotgun (WGS) entry which is preliminary data.</text>
</comment>